<dbReference type="EMBL" id="ONZQ02000010">
    <property type="protein sequence ID" value="SPO04245.1"/>
    <property type="molecule type" value="Genomic_DNA"/>
</dbReference>
<evidence type="ECO:0000313" key="1">
    <source>
        <dbReference type="EMBL" id="SPO04245.1"/>
    </source>
</evidence>
<dbReference type="PIRSF" id="PIRSF013674">
    <property type="entry name" value="PXMP4"/>
    <property type="match status" value="1"/>
</dbReference>
<comment type="caution">
    <text evidence="1">The sequence shown here is derived from an EMBL/GenBank/DDBJ whole genome shotgun (WGS) entry which is preliminary data.</text>
</comment>
<dbReference type="Pfam" id="PF02466">
    <property type="entry name" value="Tim17"/>
    <property type="match status" value="1"/>
</dbReference>
<name>A0AAE8SWX4_9PEZI</name>
<dbReference type="PANTHER" id="PTHR15460:SF3">
    <property type="entry name" value="PEROXISOMAL MEMBRANE PROTEIN 4"/>
    <property type="match status" value="1"/>
</dbReference>
<proteinExistence type="predicted"/>
<gene>
    <name evidence="1" type="ORF">DNG_06928</name>
</gene>
<reference evidence="1" key="1">
    <citation type="submission" date="2018-03" db="EMBL/GenBank/DDBJ databases">
        <authorList>
            <person name="Guldener U."/>
        </authorList>
    </citation>
    <scope>NUCLEOTIDE SEQUENCE</scope>
</reference>
<sequence length="224" mass="25265">MSSLEILKSAVERVILDPRYKDILGVVKGARNGAVYGTKVRFPHALVMIFLFRSGTFREKLSLVLRATKTHARNLATFATIYKLSLVLLKKFGTTPGKEGPYDSFVAGLLGGYWVFGRPSPRTGRIPSVNQQIVIYVFARVALALARLSVKPGTGLPVISREQTSLQIKKVAWPAFASLSWAMVMYLFRWHPADLQPSLKSSMNYIYVDSEEWNSLRNFLWHNK</sequence>
<dbReference type="AlphaFoldDB" id="A0AAE8SWX4"/>
<accession>A0AAE8SWX4</accession>
<keyword evidence="2" id="KW-1185">Reference proteome</keyword>
<dbReference type="InterPro" id="IPR019531">
    <property type="entry name" value="Pmp4"/>
</dbReference>
<organism evidence="1 2">
    <name type="scientific">Cephalotrichum gorgonifer</name>
    <dbReference type="NCBI Taxonomy" id="2041049"/>
    <lineage>
        <taxon>Eukaryota</taxon>
        <taxon>Fungi</taxon>
        <taxon>Dikarya</taxon>
        <taxon>Ascomycota</taxon>
        <taxon>Pezizomycotina</taxon>
        <taxon>Sordariomycetes</taxon>
        <taxon>Hypocreomycetidae</taxon>
        <taxon>Microascales</taxon>
        <taxon>Microascaceae</taxon>
        <taxon>Cephalotrichum</taxon>
    </lineage>
</organism>
<dbReference type="Proteomes" id="UP001187682">
    <property type="component" value="Unassembled WGS sequence"/>
</dbReference>
<evidence type="ECO:0000313" key="2">
    <source>
        <dbReference type="Proteomes" id="UP001187682"/>
    </source>
</evidence>
<dbReference type="GO" id="GO:0005778">
    <property type="term" value="C:peroxisomal membrane"/>
    <property type="evidence" value="ECO:0007669"/>
    <property type="project" value="TreeGrafter"/>
</dbReference>
<protein>
    <submittedName>
        <fullName evidence="1">Related to peroxisomal membrane protein 4</fullName>
    </submittedName>
</protein>
<dbReference type="PANTHER" id="PTHR15460">
    <property type="entry name" value="PEROXISOMAL MEMBRANE PROTEIN 4"/>
    <property type="match status" value="1"/>
</dbReference>